<name>A0A1W0WFB4_HYPEX</name>
<gene>
    <name evidence="2" type="ORF">BV898_11901</name>
</gene>
<dbReference type="Proteomes" id="UP000192578">
    <property type="component" value="Unassembled WGS sequence"/>
</dbReference>
<feature type="signal peptide" evidence="1">
    <location>
        <begin position="1"/>
        <end position="28"/>
    </location>
</feature>
<protein>
    <submittedName>
        <fullName evidence="2">Uncharacterized protein</fullName>
    </submittedName>
</protein>
<keyword evidence="1" id="KW-0732">Signal</keyword>
<organism evidence="2 3">
    <name type="scientific">Hypsibius exemplaris</name>
    <name type="common">Freshwater tardigrade</name>
    <dbReference type="NCBI Taxonomy" id="2072580"/>
    <lineage>
        <taxon>Eukaryota</taxon>
        <taxon>Metazoa</taxon>
        <taxon>Ecdysozoa</taxon>
        <taxon>Tardigrada</taxon>
        <taxon>Eutardigrada</taxon>
        <taxon>Parachela</taxon>
        <taxon>Hypsibioidea</taxon>
        <taxon>Hypsibiidae</taxon>
        <taxon>Hypsibius</taxon>
    </lineage>
</organism>
<evidence type="ECO:0000313" key="3">
    <source>
        <dbReference type="Proteomes" id="UP000192578"/>
    </source>
</evidence>
<accession>A0A1W0WFB4</accession>
<sequence length="469" mass="51323">MLLFKFKSRVLLVSALILVGVSPPGGDCKGVRVGSGRLSAVEASRYSTSQGDNSGSGLSAAGGFGGKPSQFFNGGTGLYRAASGTMSRLYTPGLVPSNTLRPSARIPAAAARTQPTKVIYSTSYIHQHKQKGLANKTHGLHGIYLGTFAGSFITHHSNGEDSTAATYVPLSDRYTASTATQTRDLEQPNQHIDLCTLARWNRELPFADIPNMALQFLQNDAISGSTIADKSKFMYDFLKKTADVYSNYNSSADVFAMPKRVKSVSRCLFPLSQSFEATVPPTGAEEPLLTALRYMIGQYSYTSKEGKLNLQDVVDAVKVCLPKTNAPIGDGEMIRILPCMDFSLKPQQLLKLHRPHSIFGNQEVCRLHLDKDIFKCLPSDVDKWTCKLEHLVALNLFARNFYICPSQLELQTMSKVQDKILQIFCDANNEVELEICGDDLASAGFQLSASEKYLALVAFGLATRGYTYF</sequence>
<evidence type="ECO:0000313" key="2">
    <source>
        <dbReference type="EMBL" id="OQV13906.1"/>
    </source>
</evidence>
<evidence type="ECO:0000256" key="1">
    <source>
        <dbReference type="SAM" id="SignalP"/>
    </source>
</evidence>
<keyword evidence="3" id="KW-1185">Reference proteome</keyword>
<reference evidence="3" key="1">
    <citation type="submission" date="2017-01" db="EMBL/GenBank/DDBJ databases">
        <title>Comparative genomics of anhydrobiosis in the tardigrade Hypsibius dujardini.</title>
        <authorList>
            <person name="Yoshida Y."/>
            <person name="Koutsovoulos G."/>
            <person name="Laetsch D."/>
            <person name="Stevens L."/>
            <person name="Kumar S."/>
            <person name="Horikawa D."/>
            <person name="Ishino K."/>
            <person name="Komine S."/>
            <person name="Tomita M."/>
            <person name="Blaxter M."/>
            <person name="Arakawa K."/>
        </authorList>
    </citation>
    <scope>NUCLEOTIDE SEQUENCE [LARGE SCALE GENOMIC DNA]</scope>
    <source>
        <strain evidence="3">Z151</strain>
    </source>
</reference>
<proteinExistence type="predicted"/>
<dbReference type="AlphaFoldDB" id="A0A1W0WFB4"/>
<feature type="chain" id="PRO_5012235573" evidence="1">
    <location>
        <begin position="29"/>
        <end position="469"/>
    </location>
</feature>
<comment type="caution">
    <text evidence="2">The sequence shown here is derived from an EMBL/GenBank/DDBJ whole genome shotgun (WGS) entry which is preliminary data.</text>
</comment>
<dbReference type="EMBL" id="MTYJ01000114">
    <property type="protein sequence ID" value="OQV13906.1"/>
    <property type="molecule type" value="Genomic_DNA"/>
</dbReference>